<feature type="transmembrane region" description="Helical" evidence="1">
    <location>
        <begin position="98"/>
        <end position="118"/>
    </location>
</feature>
<dbReference type="EMBL" id="FNDO01000042">
    <property type="protein sequence ID" value="SDI39253.1"/>
    <property type="molecule type" value="Genomic_DNA"/>
</dbReference>
<dbReference type="RefSeq" id="WP_074638235.1">
    <property type="nucleotide sequence ID" value="NZ_FNDO01000042.1"/>
</dbReference>
<gene>
    <name evidence="3" type="ORF">SAMN05192582_104230</name>
</gene>
<evidence type="ECO:0000313" key="3">
    <source>
        <dbReference type="EMBL" id="SDI39253.1"/>
    </source>
</evidence>
<proteinExistence type="predicted"/>
<evidence type="ECO:0000256" key="1">
    <source>
        <dbReference type="SAM" id="Phobius"/>
    </source>
</evidence>
<feature type="transmembrane region" description="Helical" evidence="1">
    <location>
        <begin position="172"/>
        <end position="201"/>
    </location>
</feature>
<dbReference type="Pfam" id="PF13386">
    <property type="entry name" value="DsbD_2"/>
    <property type="match status" value="1"/>
</dbReference>
<keyword evidence="1" id="KW-0812">Transmembrane</keyword>
<feature type="transmembrane region" description="Helical" evidence="1">
    <location>
        <begin position="12"/>
        <end position="36"/>
    </location>
</feature>
<sequence length="236" mass="25981">MDFLQSLLDNSSIPAITAFILGILTAVSPCPLATNITAIGFISKDIENHHRIFINGLLYTFGRIVSYTVLGFILIPILREGASMFMVQKAVSKYGEMLIAPALIIIGIFMLDIIKLNLPKINIGGESLKKRTKGGWGAMLLGILFALAFCPTSGVFYFGMLMPLSAAETGGYLLPVIYAIATGLPVILVAWILAYSVAGLGKFYNRMQIFEKWFRKIVAILFIAVGIYYAITRWRN</sequence>
<accession>A0A1G8K778</accession>
<organism evidence="3 4">
    <name type="scientific">Bacteroides ovatus</name>
    <dbReference type="NCBI Taxonomy" id="28116"/>
    <lineage>
        <taxon>Bacteria</taxon>
        <taxon>Pseudomonadati</taxon>
        <taxon>Bacteroidota</taxon>
        <taxon>Bacteroidia</taxon>
        <taxon>Bacteroidales</taxon>
        <taxon>Bacteroidaceae</taxon>
        <taxon>Bacteroides</taxon>
    </lineage>
</organism>
<feature type="transmembrane region" description="Helical" evidence="1">
    <location>
        <begin position="213"/>
        <end position="231"/>
    </location>
</feature>
<dbReference type="NCBIfam" id="NF040495">
    <property type="entry name" value="tranport_ArsG"/>
    <property type="match status" value="1"/>
</dbReference>
<dbReference type="InterPro" id="IPR039447">
    <property type="entry name" value="UreH-like_TM_dom"/>
</dbReference>
<keyword evidence="1" id="KW-0472">Membrane</keyword>
<evidence type="ECO:0000259" key="2">
    <source>
        <dbReference type="Pfam" id="PF13386"/>
    </source>
</evidence>
<dbReference type="Proteomes" id="UP000181870">
    <property type="component" value="Unassembled WGS sequence"/>
</dbReference>
<keyword evidence="1" id="KW-1133">Transmembrane helix</keyword>
<name>A0A1G8K778_BACOV</name>
<feature type="domain" description="Urease accessory protein UreH-like transmembrane" evidence="2">
    <location>
        <begin position="17"/>
        <end position="228"/>
    </location>
</feature>
<feature type="transmembrane region" description="Helical" evidence="1">
    <location>
        <begin position="57"/>
        <end position="78"/>
    </location>
</feature>
<protein>
    <submittedName>
        <fullName evidence="3">Cytochrome c biogenesis protein CcdA</fullName>
    </submittedName>
</protein>
<reference evidence="3 4" key="1">
    <citation type="submission" date="2016-10" db="EMBL/GenBank/DDBJ databases">
        <authorList>
            <person name="de Groot N.N."/>
        </authorList>
    </citation>
    <scope>NUCLEOTIDE SEQUENCE [LARGE SCALE GENOMIC DNA]</scope>
    <source>
        <strain evidence="3 4">NLAE-zl-C57</strain>
    </source>
</reference>
<dbReference type="InterPro" id="IPR051790">
    <property type="entry name" value="Cytochrome_c-biogenesis_DsbD"/>
</dbReference>
<dbReference type="PANTHER" id="PTHR31272">
    <property type="entry name" value="CYTOCHROME C-TYPE BIOGENESIS PROTEIN HI_1454-RELATED"/>
    <property type="match status" value="1"/>
</dbReference>
<dbReference type="AlphaFoldDB" id="A0A1G8K778"/>
<feature type="transmembrane region" description="Helical" evidence="1">
    <location>
        <begin position="138"/>
        <end position="160"/>
    </location>
</feature>
<dbReference type="PANTHER" id="PTHR31272:SF4">
    <property type="entry name" value="CYTOCHROME C-TYPE BIOGENESIS PROTEIN HI_1454-RELATED"/>
    <property type="match status" value="1"/>
</dbReference>
<evidence type="ECO:0000313" key="4">
    <source>
        <dbReference type="Proteomes" id="UP000181870"/>
    </source>
</evidence>